<dbReference type="SMART" id="SM00283">
    <property type="entry name" value="MA"/>
    <property type="match status" value="1"/>
</dbReference>
<dbReference type="PANTHER" id="PTHR32089:SF112">
    <property type="entry name" value="LYSOZYME-LIKE PROTEIN-RELATED"/>
    <property type="match status" value="1"/>
</dbReference>
<feature type="transmembrane region" description="Helical" evidence="3">
    <location>
        <begin position="67"/>
        <end position="85"/>
    </location>
</feature>
<comment type="caution">
    <text evidence="5">The sequence shown here is derived from an EMBL/GenBank/DDBJ whole genome shotgun (WGS) entry which is preliminary data.</text>
</comment>
<dbReference type="InterPro" id="IPR004089">
    <property type="entry name" value="MCPsignal_dom"/>
</dbReference>
<evidence type="ECO:0000256" key="2">
    <source>
        <dbReference type="PROSITE-ProRule" id="PRU00284"/>
    </source>
</evidence>
<feature type="domain" description="Methyl-accepting transducer" evidence="4">
    <location>
        <begin position="210"/>
        <end position="460"/>
    </location>
</feature>
<dbReference type="PROSITE" id="PS50111">
    <property type="entry name" value="CHEMOTAXIS_TRANSDUC_2"/>
    <property type="match status" value="1"/>
</dbReference>
<dbReference type="Pfam" id="PF00015">
    <property type="entry name" value="MCPsignal"/>
    <property type="match status" value="1"/>
</dbReference>
<feature type="transmembrane region" description="Helical" evidence="3">
    <location>
        <begin position="114"/>
        <end position="130"/>
    </location>
</feature>
<dbReference type="Proteomes" id="UP000279446">
    <property type="component" value="Unassembled WGS sequence"/>
</dbReference>
<evidence type="ECO:0000256" key="1">
    <source>
        <dbReference type="ARBA" id="ARBA00023224"/>
    </source>
</evidence>
<dbReference type="GO" id="GO:0016020">
    <property type="term" value="C:membrane"/>
    <property type="evidence" value="ECO:0007669"/>
    <property type="project" value="InterPro"/>
</dbReference>
<keyword evidence="3" id="KW-0812">Transmembrane</keyword>
<keyword evidence="3" id="KW-0472">Membrane</keyword>
<gene>
    <name evidence="5" type="ORF">EJP82_19540</name>
</gene>
<sequence>MKTVELTELDKRNRLFVIILWGMLGLGVLTDLAIGLGMDMILLLVGIGLLTCGTATWMTYRRVLVNYIKYFVACTFTIITMLLILSDPHPIISTYFLIYVSLAVMTLYADYRPIIFSGILGAGVSTYLYLDPTYREQLFPGESLIYLYMYLAFATAALAFSATFSQRLQRQVTERQQETQEAKEMVDGMLQQLKDSVLVLNEFNGTQQSGVRGAGDISREVTYSFAEMTTSIEKQTDNIMHINEYSQIMNKAVGQLLEGTEQLQHYAAENTKLTERSSTQIGVLSGEVESVHEMMDHTVQVMQLLNEENERVSSIVTVIRGLADQTNLLALNAAIEAARAGEHGLGFAVVSGEVRKLADSSSSAAAEIDSILSGIRERISAVNTQVIQGQQAVKTSSEVSQEVKRLIGTIHENMEQVKENADQVGGSAVDLHKRQQDITDSMADIAASTQQNMASVEEMHGSMCSQDAQIGELVQDYGKLDKLISDMKLLVSKR</sequence>
<feature type="transmembrane region" description="Helical" evidence="3">
    <location>
        <begin position="145"/>
        <end position="165"/>
    </location>
</feature>
<evidence type="ECO:0000313" key="6">
    <source>
        <dbReference type="Proteomes" id="UP000279446"/>
    </source>
</evidence>
<dbReference type="Gene3D" id="1.10.287.950">
    <property type="entry name" value="Methyl-accepting chemotaxis protein"/>
    <property type="match status" value="1"/>
</dbReference>
<keyword evidence="1 2" id="KW-0807">Transducer</keyword>
<keyword evidence="3" id="KW-1133">Transmembrane helix</keyword>
<feature type="transmembrane region" description="Helical" evidence="3">
    <location>
        <begin position="15"/>
        <end position="34"/>
    </location>
</feature>
<evidence type="ECO:0000256" key="3">
    <source>
        <dbReference type="SAM" id="Phobius"/>
    </source>
</evidence>
<evidence type="ECO:0000313" key="5">
    <source>
        <dbReference type="EMBL" id="RUT43734.1"/>
    </source>
</evidence>
<dbReference type="PANTHER" id="PTHR32089">
    <property type="entry name" value="METHYL-ACCEPTING CHEMOTAXIS PROTEIN MCPB"/>
    <property type="match status" value="1"/>
</dbReference>
<name>A0A3S1BKI0_9BACL</name>
<feature type="transmembrane region" description="Helical" evidence="3">
    <location>
        <begin position="40"/>
        <end position="60"/>
    </location>
</feature>
<evidence type="ECO:0000259" key="4">
    <source>
        <dbReference type="PROSITE" id="PS50111"/>
    </source>
</evidence>
<reference evidence="5 6" key="1">
    <citation type="submission" date="2018-12" db="EMBL/GenBank/DDBJ databases">
        <authorList>
            <person name="Sun L."/>
            <person name="Chen Z."/>
        </authorList>
    </citation>
    <scope>NUCLEOTIDE SEQUENCE [LARGE SCALE GENOMIC DNA]</scope>
    <source>
        <strain evidence="5 6">DSM 15890</strain>
    </source>
</reference>
<proteinExistence type="predicted"/>
<dbReference type="GO" id="GO:0007165">
    <property type="term" value="P:signal transduction"/>
    <property type="evidence" value="ECO:0007669"/>
    <property type="project" value="UniProtKB-KW"/>
</dbReference>
<organism evidence="5 6">
    <name type="scientific">Paenibacillus anaericanus</name>
    <dbReference type="NCBI Taxonomy" id="170367"/>
    <lineage>
        <taxon>Bacteria</taxon>
        <taxon>Bacillati</taxon>
        <taxon>Bacillota</taxon>
        <taxon>Bacilli</taxon>
        <taxon>Bacillales</taxon>
        <taxon>Paenibacillaceae</taxon>
        <taxon>Paenibacillus</taxon>
    </lineage>
</organism>
<dbReference type="AlphaFoldDB" id="A0A3S1BKI0"/>
<feature type="transmembrane region" description="Helical" evidence="3">
    <location>
        <begin position="91"/>
        <end position="109"/>
    </location>
</feature>
<dbReference type="OrthoDB" id="2166737at2"/>
<dbReference type="SUPFAM" id="SSF58104">
    <property type="entry name" value="Methyl-accepting chemotaxis protein (MCP) signaling domain"/>
    <property type="match status" value="1"/>
</dbReference>
<protein>
    <submittedName>
        <fullName evidence="5">Methyl-accepting chemotaxis protein</fullName>
    </submittedName>
</protein>
<accession>A0A3S1BKI0</accession>
<dbReference type="RefSeq" id="WP_127193748.1">
    <property type="nucleotide sequence ID" value="NZ_RZNY01000018.1"/>
</dbReference>
<keyword evidence="6" id="KW-1185">Reference proteome</keyword>
<dbReference type="EMBL" id="RZNY01000018">
    <property type="protein sequence ID" value="RUT43734.1"/>
    <property type="molecule type" value="Genomic_DNA"/>
</dbReference>